<dbReference type="Gene3D" id="3.30.450.40">
    <property type="match status" value="1"/>
</dbReference>
<evidence type="ECO:0008006" key="3">
    <source>
        <dbReference type="Google" id="ProtNLM"/>
    </source>
</evidence>
<gene>
    <name evidence="1" type="ORF">GCM10011450_04030</name>
</gene>
<reference evidence="1" key="1">
    <citation type="journal article" date="2014" name="Int. J. Syst. Evol. Microbiol.">
        <title>Complete genome sequence of Corynebacterium casei LMG S-19264T (=DSM 44701T), isolated from a smear-ripened cheese.</title>
        <authorList>
            <consortium name="US DOE Joint Genome Institute (JGI-PGF)"/>
            <person name="Walter F."/>
            <person name="Albersmeier A."/>
            <person name="Kalinowski J."/>
            <person name="Ruckert C."/>
        </authorList>
    </citation>
    <scope>NUCLEOTIDE SEQUENCE</scope>
    <source>
        <strain evidence="1">KCTC 23732</strain>
    </source>
</reference>
<proteinExistence type="predicted"/>
<dbReference type="Proteomes" id="UP000608345">
    <property type="component" value="Unassembled WGS sequence"/>
</dbReference>
<dbReference type="AlphaFoldDB" id="A0A918JFB4"/>
<evidence type="ECO:0000313" key="1">
    <source>
        <dbReference type="EMBL" id="GGW77500.1"/>
    </source>
</evidence>
<dbReference type="EMBL" id="BMYS01000002">
    <property type="protein sequence ID" value="GGW77500.1"/>
    <property type="molecule type" value="Genomic_DNA"/>
</dbReference>
<sequence>MTFEQNEYIEGISSIAVPLETYLGSFSISITMPSSRFPKNIESMLEAMQTARHRIELRIGREHQLKNRT</sequence>
<reference evidence="1" key="2">
    <citation type="submission" date="2020-09" db="EMBL/GenBank/DDBJ databases">
        <authorList>
            <person name="Sun Q."/>
            <person name="Kim S."/>
        </authorList>
    </citation>
    <scope>NUCLEOTIDE SEQUENCE</scope>
    <source>
        <strain evidence="1">KCTC 23732</strain>
    </source>
</reference>
<dbReference type="SUPFAM" id="SSF55781">
    <property type="entry name" value="GAF domain-like"/>
    <property type="match status" value="1"/>
</dbReference>
<name>A0A918JFB4_9BURK</name>
<dbReference type="InterPro" id="IPR029016">
    <property type="entry name" value="GAF-like_dom_sf"/>
</dbReference>
<keyword evidence="2" id="KW-1185">Reference proteome</keyword>
<organism evidence="1 2">
    <name type="scientific">Advenella faeciporci</name>
    <dbReference type="NCBI Taxonomy" id="797535"/>
    <lineage>
        <taxon>Bacteria</taxon>
        <taxon>Pseudomonadati</taxon>
        <taxon>Pseudomonadota</taxon>
        <taxon>Betaproteobacteria</taxon>
        <taxon>Burkholderiales</taxon>
        <taxon>Alcaligenaceae</taxon>
    </lineage>
</organism>
<evidence type="ECO:0000313" key="2">
    <source>
        <dbReference type="Proteomes" id="UP000608345"/>
    </source>
</evidence>
<comment type="caution">
    <text evidence="1">The sequence shown here is derived from an EMBL/GenBank/DDBJ whole genome shotgun (WGS) entry which is preliminary data.</text>
</comment>
<accession>A0A918JFB4</accession>
<protein>
    <recommendedName>
        <fullName evidence="3">IclR-ED domain-containing protein</fullName>
    </recommendedName>
</protein>